<protein>
    <recommendedName>
        <fullName evidence="3">Phage major capsid protein</fullName>
    </recommendedName>
</protein>
<name>A0AA47EVD8_9XANT</name>
<sequence length="330" mass="34420">MDPMQHAALSRARTALDVAVANECSSAKAKAFVEIALGMMLNGKNFRAAIASHPSALVQKAVAESTFGEVWQTPNAAALAASYIGSIAEGSLLDQIITYGSLLPLNVPGVLVGSGYSANVTKEGDPKVVKNLELSTTDVELHKAAAIVVMTQELVRAIGGQAIFESELRKSVTRAVNSSVLAQLLDSQPKYVEPSADALANLRAGLFAAGPSEGYVVAAPAVDVMDLATRLENRGGMGLRGGTFIPGVQVVAMDEISDMYVIPASRIAVRDQGLEVRSAGHATVNMVDTPTSPSQLVSLFQTNSIGLLAERNFHLAAASPMVVVGEDPNP</sequence>
<gene>
    <name evidence="1" type="ORF">OEG85_09080</name>
</gene>
<evidence type="ECO:0000313" key="1">
    <source>
        <dbReference type="EMBL" id="WAH66070.1"/>
    </source>
</evidence>
<reference evidence="1" key="1">
    <citation type="submission" date="2022-10" db="EMBL/GenBank/DDBJ databases">
        <title>Complete genome sequence resource for Xanthomonas hortorum isolated from Greek Oregano.</title>
        <authorList>
            <person name="Gonzalez-Tobon J."/>
            <person name="Helmann T.C."/>
            <person name="Daughtrey M."/>
            <person name="Stodghill P.V."/>
            <person name="Filiatrault M.J."/>
        </authorList>
    </citation>
    <scope>NUCLEOTIDE SEQUENCE</scope>
    <source>
        <strain evidence="1">Oregano 108</strain>
    </source>
</reference>
<evidence type="ECO:0008006" key="3">
    <source>
        <dbReference type="Google" id="ProtNLM"/>
    </source>
</evidence>
<proteinExistence type="predicted"/>
<evidence type="ECO:0000313" key="2">
    <source>
        <dbReference type="Proteomes" id="UP001164737"/>
    </source>
</evidence>
<organism evidence="1 2">
    <name type="scientific">Xanthomonas hortorum</name>
    <dbReference type="NCBI Taxonomy" id="56454"/>
    <lineage>
        <taxon>Bacteria</taxon>
        <taxon>Pseudomonadati</taxon>
        <taxon>Pseudomonadota</taxon>
        <taxon>Gammaproteobacteria</taxon>
        <taxon>Lysobacterales</taxon>
        <taxon>Lysobacteraceae</taxon>
        <taxon>Xanthomonas</taxon>
    </lineage>
</organism>
<dbReference type="RefSeq" id="WP_268214737.1">
    <property type="nucleotide sequence ID" value="NZ_CP107241.1"/>
</dbReference>
<accession>A0AA47EVD8</accession>
<dbReference type="SUPFAM" id="SSF56563">
    <property type="entry name" value="Major capsid protein gp5"/>
    <property type="match status" value="1"/>
</dbReference>
<dbReference type="EMBL" id="CP107241">
    <property type="protein sequence ID" value="WAH66070.1"/>
    <property type="molecule type" value="Genomic_DNA"/>
</dbReference>
<dbReference type="AlphaFoldDB" id="A0AA47EVD8"/>
<dbReference type="Proteomes" id="UP001164737">
    <property type="component" value="Chromosome"/>
</dbReference>